<comment type="caution">
    <text evidence="7">The sequence shown here is derived from an EMBL/GenBank/DDBJ whole genome shotgun (WGS) entry which is preliminary data.</text>
</comment>
<dbReference type="Pfam" id="PF02653">
    <property type="entry name" value="BPD_transp_2"/>
    <property type="match status" value="1"/>
</dbReference>
<dbReference type="GO" id="GO:0005886">
    <property type="term" value="C:plasma membrane"/>
    <property type="evidence" value="ECO:0007669"/>
    <property type="project" value="UniProtKB-SubCell"/>
</dbReference>
<proteinExistence type="predicted"/>
<name>A0A849I8P2_9HYPH</name>
<dbReference type="PANTHER" id="PTHR30482:SF10">
    <property type="entry name" value="HIGH-AFFINITY BRANCHED-CHAIN AMINO ACID TRANSPORT PROTEIN BRAE"/>
    <property type="match status" value="1"/>
</dbReference>
<evidence type="ECO:0000256" key="5">
    <source>
        <dbReference type="ARBA" id="ARBA00023136"/>
    </source>
</evidence>
<dbReference type="PANTHER" id="PTHR30482">
    <property type="entry name" value="HIGH-AFFINITY BRANCHED-CHAIN AMINO ACID TRANSPORT SYSTEM PERMEASE"/>
    <property type="match status" value="1"/>
</dbReference>
<dbReference type="InterPro" id="IPR043428">
    <property type="entry name" value="LivM-like"/>
</dbReference>
<organism evidence="7 8">
    <name type="scientific">Enterovirga aerilata</name>
    <dbReference type="NCBI Taxonomy" id="2730920"/>
    <lineage>
        <taxon>Bacteria</taxon>
        <taxon>Pseudomonadati</taxon>
        <taxon>Pseudomonadota</taxon>
        <taxon>Alphaproteobacteria</taxon>
        <taxon>Hyphomicrobiales</taxon>
        <taxon>Methylobacteriaceae</taxon>
        <taxon>Enterovirga</taxon>
    </lineage>
</organism>
<feature type="transmembrane region" description="Helical" evidence="6">
    <location>
        <begin position="29"/>
        <end position="51"/>
    </location>
</feature>
<feature type="transmembrane region" description="Helical" evidence="6">
    <location>
        <begin position="126"/>
        <end position="144"/>
    </location>
</feature>
<feature type="transmembrane region" description="Helical" evidence="6">
    <location>
        <begin position="180"/>
        <end position="201"/>
    </location>
</feature>
<sequence>MFDFILHVAIIAALNGLLALSLNLQLGYAGLANFGQIALFGAGAYGAALAFSWGFGPFAGLLLGLALVSLLALVFARLGRSLGADYWGIATLSIAEILRTVATNETWLTGGAQGIGGLPQLFGFDLPGTLALAAAALLATYLVLRGVTQSKFGLAVRLLREEPQLAASLGYDLAGLRRRVMLISGVPAGLCGFLYAHYVTFVGPDQLFASETFFIWAMVVIGGLANHSGAVLGAVALQILSASIPFAKDALGLTSEYVAAARLTLTGGGLLLFLLLRPQGLLPERIGSVRA</sequence>
<evidence type="ECO:0000256" key="2">
    <source>
        <dbReference type="ARBA" id="ARBA00022475"/>
    </source>
</evidence>
<dbReference type="Proteomes" id="UP000564885">
    <property type="component" value="Unassembled WGS sequence"/>
</dbReference>
<keyword evidence="2" id="KW-1003">Cell membrane</keyword>
<reference evidence="7 8" key="1">
    <citation type="submission" date="2020-04" db="EMBL/GenBank/DDBJ databases">
        <title>Enterovirga sp. isolate from soil.</title>
        <authorList>
            <person name="Chea S."/>
            <person name="Kim D.-U."/>
        </authorList>
    </citation>
    <scope>NUCLEOTIDE SEQUENCE [LARGE SCALE GENOMIC DNA]</scope>
    <source>
        <strain evidence="7 8">DB1703</strain>
    </source>
</reference>
<protein>
    <submittedName>
        <fullName evidence="7">Branched-chain amino acid ABC transporter permease</fullName>
    </submittedName>
</protein>
<feature type="transmembrane region" description="Helical" evidence="6">
    <location>
        <begin position="58"/>
        <end position="78"/>
    </location>
</feature>
<comment type="subcellular location">
    <subcellularLocation>
        <location evidence="1">Cell membrane</location>
        <topology evidence="1">Multi-pass membrane protein</topology>
    </subcellularLocation>
</comment>
<gene>
    <name evidence="7" type="ORF">HJG44_10360</name>
</gene>
<dbReference type="GO" id="GO:0015658">
    <property type="term" value="F:branched-chain amino acid transmembrane transporter activity"/>
    <property type="evidence" value="ECO:0007669"/>
    <property type="project" value="InterPro"/>
</dbReference>
<dbReference type="InterPro" id="IPR001851">
    <property type="entry name" value="ABC_transp_permease"/>
</dbReference>
<keyword evidence="8" id="KW-1185">Reference proteome</keyword>
<evidence type="ECO:0000256" key="3">
    <source>
        <dbReference type="ARBA" id="ARBA00022692"/>
    </source>
</evidence>
<keyword evidence="3 6" id="KW-0812">Transmembrane</keyword>
<dbReference type="EMBL" id="JABEPP010000003">
    <property type="protein sequence ID" value="NNM72779.1"/>
    <property type="molecule type" value="Genomic_DNA"/>
</dbReference>
<dbReference type="CDD" id="cd06581">
    <property type="entry name" value="TM_PBP1_LivM_like"/>
    <property type="match status" value="1"/>
</dbReference>
<evidence type="ECO:0000313" key="8">
    <source>
        <dbReference type="Proteomes" id="UP000564885"/>
    </source>
</evidence>
<feature type="transmembrane region" description="Helical" evidence="6">
    <location>
        <begin position="213"/>
        <end position="237"/>
    </location>
</feature>
<evidence type="ECO:0000256" key="6">
    <source>
        <dbReference type="SAM" id="Phobius"/>
    </source>
</evidence>
<accession>A0A849I8P2</accession>
<evidence type="ECO:0000256" key="1">
    <source>
        <dbReference type="ARBA" id="ARBA00004651"/>
    </source>
</evidence>
<dbReference type="AlphaFoldDB" id="A0A849I8P2"/>
<evidence type="ECO:0000313" key="7">
    <source>
        <dbReference type="EMBL" id="NNM72779.1"/>
    </source>
</evidence>
<dbReference type="RefSeq" id="WP_171218309.1">
    <property type="nucleotide sequence ID" value="NZ_JABEPP010000003.1"/>
</dbReference>
<keyword evidence="4 6" id="KW-1133">Transmembrane helix</keyword>
<keyword evidence="5 6" id="KW-0472">Membrane</keyword>
<evidence type="ECO:0000256" key="4">
    <source>
        <dbReference type="ARBA" id="ARBA00022989"/>
    </source>
</evidence>